<dbReference type="InterPro" id="IPR011701">
    <property type="entry name" value="MFS"/>
</dbReference>
<evidence type="ECO:0000256" key="2">
    <source>
        <dbReference type="ARBA" id="ARBA00022989"/>
    </source>
</evidence>
<evidence type="ECO:0000256" key="3">
    <source>
        <dbReference type="ARBA" id="ARBA00023136"/>
    </source>
</evidence>
<feature type="transmembrane region" description="Helical" evidence="4">
    <location>
        <begin position="174"/>
        <end position="194"/>
    </location>
</feature>
<feature type="transmembrane region" description="Helical" evidence="4">
    <location>
        <begin position="249"/>
        <end position="271"/>
    </location>
</feature>
<keyword evidence="2 4" id="KW-1133">Transmembrane helix</keyword>
<dbReference type="Gene3D" id="1.20.1250.20">
    <property type="entry name" value="MFS general substrate transporter like domains"/>
    <property type="match status" value="1"/>
</dbReference>
<dbReference type="AlphaFoldDB" id="A0A7X1TG88"/>
<organism evidence="6 7">
    <name type="scientific">Paraburkholderia franconis</name>
    <dbReference type="NCBI Taxonomy" id="2654983"/>
    <lineage>
        <taxon>Bacteria</taxon>
        <taxon>Pseudomonadati</taxon>
        <taxon>Pseudomonadota</taxon>
        <taxon>Betaproteobacteria</taxon>
        <taxon>Burkholderiales</taxon>
        <taxon>Burkholderiaceae</taxon>
        <taxon>Paraburkholderia</taxon>
    </lineage>
</organism>
<protein>
    <submittedName>
        <fullName evidence="6">MFS transporter</fullName>
    </submittedName>
</protein>
<dbReference type="RefSeq" id="WP_152759361.1">
    <property type="nucleotide sequence ID" value="NZ_WHNP01000012.1"/>
</dbReference>
<evidence type="ECO:0000256" key="1">
    <source>
        <dbReference type="ARBA" id="ARBA00022692"/>
    </source>
</evidence>
<evidence type="ECO:0000313" key="6">
    <source>
        <dbReference type="EMBL" id="MPW18195.1"/>
    </source>
</evidence>
<accession>A0A7X1TG88</accession>
<feature type="transmembrane region" description="Helical" evidence="4">
    <location>
        <begin position="12"/>
        <end position="29"/>
    </location>
</feature>
<comment type="caution">
    <text evidence="6">The sequence shown here is derived from an EMBL/GenBank/DDBJ whole genome shotgun (WGS) entry which is preliminary data.</text>
</comment>
<feature type="transmembrane region" description="Helical" evidence="4">
    <location>
        <begin position="372"/>
        <end position="391"/>
    </location>
</feature>
<dbReference type="GO" id="GO:0022857">
    <property type="term" value="F:transmembrane transporter activity"/>
    <property type="evidence" value="ECO:0007669"/>
    <property type="project" value="InterPro"/>
</dbReference>
<feature type="domain" description="Major facilitator superfamily (MFS) profile" evidence="5">
    <location>
        <begin position="16"/>
        <end position="397"/>
    </location>
</feature>
<dbReference type="PROSITE" id="PS51257">
    <property type="entry name" value="PROKAR_LIPOPROTEIN"/>
    <property type="match status" value="1"/>
</dbReference>
<dbReference type="Pfam" id="PF07690">
    <property type="entry name" value="MFS_1"/>
    <property type="match status" value="1"/>
</dbReference>
<dbReference type="PANTHER" id="PTHR23518:SF2">
    <property type="entry name" value="MAJOR FACILITATOR SUPERFAMILY TRANSPORTER"/>
    <property type="match status" value="1"/>
</dbReference>
<dbReference type="Proteomes" id="UP000484381">
    <property type="component" value="Unassembled WGS sequence"/>
</dbReference>
<keyword evidence="3 4" id="KW-0472">Membrane</keyword>
<feature type="transmembrane region" description="Helical" evidence="4">
    <location>
        <begin position="308"/>
        <end position="331"/>
    </location>
</feature>
<sequence>MQTPSRLSTLRQIPSSVWVLGCVSLLMDVSSEIIHSLLPMFMMASLGASAATIGIIEGVAEATAPVVKVFSGALSDYLGNRKWLAVAGYGLGALSKPLFAIAPTLGFVVTARVMDRIGKGIRGAPRDALVADVTPPHLRGAAFGLRQSLDTVGAFLGPLFAVVIMLRWADDFRLAFWLAVIPGVMAVVLLTLGIDEPLRQAGAKRVNPIGRDNIRQLGRAYWWVVAVGAVFALARFSEAFLVLRAMNSGVPIALVPLVMVAMNVVYSLSAYPLGKFADSTSHIRLLIVGLAILCAADAVLAHAVHWGILLVGVALWGLHMGMTQGLLAVMVSHSAPAHLRGTAFGIFNLSSGIVTLISSVIAGALWDRIGAAATFYAGAAFCVMTIVLLVASPARRIAQLR</sequence>
<evidence type="ECO:0000259" key="5">
    <source>
        <dbReference type="PROSITE" id="PS50850"/>
    </source>
</evidence>
<dbReference type="CDD" id="cd17370">
    <property type="entry name" value="MFS_MJ1317_like"/>
    <property type="match status" value="1"/>
</dbReference>
<feature type="transmembrane region" description="Helical" evidence="4">
    <location>
        <begin position="83"/>
        <end position="109"/>
    </location>
</feature>
<feature type="transmembrane region" description="Helical" evidence="4">
    <location>
        <begin position="220"/>
        <end position="243"/>
    </location>
</feature>
<feature type="transmembrane region" description="Helical" evidence="4">
    <location>
        <begin position="283"/>
        <end position="302"/>
    </location>
</feature>
<dbReference type="PROSITE" id="PS50850">
    <property type="entry name" value="MFS"/>
    <property type="match status" value="1"/>
</dbReference>
<dbReference type="EMBL" id="WHNP01000012">
    <property type="protein sequence ID" value="MPW18195.1"/>
    <property type="molecule type" value="Genomic_DNA"/>
</dbReference>
<gene>
    <name evidence="6" type="ORF">GCT13_15050</name>
</gene>
<dbReference type="PANTHER" id="PTHR23518">
    <property type="entry name" value="C-METHYLTRANSFERASE"/>
    <property type="match status" value="1"/>
</dbReference>
<feature type="transmembrane region" description="Helical" evidence="4">
    <location>
        <begin position="343"/>
        <end position="366"/>
    </location>
</feature>
<keyword evidence="1 4" id="KW-0812">Transmembrane</keyword>
<dbReference type="InterPro" id="IPR020846">
    <property type="entry name" value="MFS_dom"/>
</dbReference>
<dbReference type="InterPro" id="IPR036259">
    <property type="entry name" value="MFS_trans_sf"/>
</dbReference>
<proteinExistence type="predicted"/>
<keyword evidence="7" id="KW-1185">Reference proteome</keyword>
<feature type="transmembrane region" description="Helical" evidence="4">
    <location>
        <begin position="149"/>
        <end position="168"/>
    </location>
</feature>
<name>A0A7X1TG88_9BURK</name>
<dbReference type="SUPFAM" id="SSF103473">
    <property type="entry name" value="MFS general substrate transporter"/>
    <property type="match status" value="1"/>
</dbReference>
<evidence type="ECO:0000256" key="4">
    <source>
        <dbReference type="SAM" id="Phobius"/>
    </source>
</evidence>
<evidence type="ECO:0000313" key="7">
    <source>
        <dbReference type="Proteomes" id="UP000484381"/>
    </source>
</evidence>
<reference evidence="6 7" key="1">
    <citation type="submission" date="2019-10" db="EMBL/GenBank/DDBJ databases">
        <title>Paraburkholderia sp. isolated from nodules of Mimosa pudica from Brazilian Atlantic Forest soils.</title>
        <authorList>
            <person name="Paulitsch F."/>
            <person name="Hungria M."/>
            <person name="Dall'Agnol R."/>
        </authorList>
    </citation>
    <scope>NUCLEOTIDE SEQUENCE [LARGE SCALE GENOMIC DNA]</scope>
    <source>
        <strain evidence="6 7">CNPSo 3157</strain>
    </source>
</reference>